<feature type="domain" description="SnoaL-like" evidence="2">
    <location>
        <begin position="17"/>
        <end position="114"/>
    </location>
</feature>
<evidence type="ECO:0000313" key="4">
    <source>
        <dbReference type="Proteomes" id="UP000549457"/>
    </source>
</evidence>
<dbReference type="SUPFAM" id="SSF51905">
    <property type="entry name" value="FAD/NAD(P)-binding domain"/>
    <property type="match status" value="2"/>
</dbReference>
<protein>
    <submittedName>
        <fullName evidence="3">Putative flavoprotein involved in K+ transport</fullName>
    </submittedName>
</protein>
<dbReference type="GO" id="GO:0050660">
    <property type="term" value="F:flavin adenine dinucleotide binding"/>
    <property type="evidence" value="ECO:0007669"/>
    <property type="project" value="TreeGrafter"/>
</dbReference>
<dbReference type="PRINTS" id="PR00411">
    <property type="entry name" value="PNDRDTASEI"/>
</dbReference>
<accession>A0A840SI48</accession>
<evidence type="ECO:0000256" key="1">
    <source>
        <dbReference type="ARBA" id="ARBA00023002"/>
    </source>
</evidence>
<dbReference type="InterPro" id="IPR036188">
    <property type="entry name" value="FAD/NAD-bd_sf"/>
</dbReference>
<sequence>MLDETPGARLEEVLDRLGDALERGDAAAAAELFQTDSYWRDLVAFTWNIRTMEGPEAIRAMLESQLASVKPTGLRIDPAETVTANGDVTEGWIEFETATGRGYGQIRLKDGRIWTLLTTLAELKGFEEPKGLRRPMGAEHGHDPDRKTWKEGREQEAAELGYTTQPYALIIGGGQGGIGLGARLRQLGVPTIIVDRHPRPGDQWRNRYKSLCLHDPVWYDHMPYLPFPDTWPVFAPKDKIGDWLEMYTKVMELNYWSSTTAKSAEWDEAAKEWVVTVDRDGEEVVLRPKQLILATGMSGKANVPVFPGQDVFKGEQQHSSQHPGPDAYRDKKVVVIGSNNSAHDICAALWEGGADVTMLQRSSTHIVRSDTLMDIGLGGLYSEQAVANGVTTRKADLIFASLPYHIMHEFQIPLYEQMKERDAEFYRKLEERGFMLDWGADGSGLFMKYLRRGSGYYIDVGACDLVIDGSIKLVSGKGVERLSETGVVLDDGTELPADLVVYATGYGSMNGWAADLISQEVADRVGKVWGLGSDTPKDPGPWEGEQRNMWKPTQVEALWFHGGNLHQSRHYSQYLSLQVKARMEGLPTPVYGLQEVHHRS</sequence>
<organism evidence="3 4">
    <name type="scientific">Amaricoccus macauensis</name>
    <dbReference type="NCBI Taxonomy" id="57001"/>
    <lineage>
        <taxon>Bacteria</taxon>
        <taxon>Pseudomonadati</taxon>
        <taxon>Pseudomonadota</taxon>
        <taxon>Alphaproteobacteria</taxon>
        <taxon>Rhodobacterales</taxon>
        <taxon>Paracoccaceae</taxon>
        <taxon>Amaricoccus</taxon>
    </lineage>
</organism>
<dbReference type="RefSeq" id="WP_184146532.1">
    <property type="nucleotide sequence ID" value="NZ_JACHFM010000001.1"/>
</dbReference>
<name>A0A840SI48_9RHOB</name>
<dbReference type="AlphaFoldDB" id="A0A840SI48"/>
<dbReference type="PANTHER" id="PTHR43539:SF68">
    <property type="entry name" value="FLAVIN-BINDING MONOOXYGENASE-LIKE PROTEIN (AFU_ORTHOLOGUE AFUA_4G09220)"/>
    <property type="match status" value="1"/>
</dbReference>
<dbReference type="InterPro" id="IPR032710">
    <property type="entry name" value="NTF2-like_dom_sf"/>
</dbReference>
<dbReference type="PANTHER" id="PTHR43539">
    <property type="entry name" value="FLAVIN-BINDING MONOOXYGENASE-LIKE PROTEIN (AFU_ORTHOLOGUE AFUA_4G09220)"/>
    <property type="match status" value="1"/>
</dbReference>
<dbReference type="InterPro" id="IPR037401">
    <property type="entry name" value="SnoaL-like"/>
</dbReference>
<dbReference type="SUPFAM" id="SSF54427">
    <property type="entry name" value="NTF2-like"/>
    <property type="match status" value="1"/>
</dbReference>
<dbReference type="Gene3D" id="3.10.450.50">
    <property type="match status" value="1"/>
</dbReference>
<comment type="caution">
    <text evidence="3">The sequence shown here is derived from an EMBL/GenBank/DDBJ whole genome shotgun (WGS) entry which is preliminary data.</text>
</comment>
<evidence type="ECO:0000313" key="3">
    <source>
        <dbReference type="EMBL" id="MBB5220440.1"/>
    </source>
</evidence>
<dbReference type="Gene3D" id="3.50.50.60">
    <property type="entry name" value="FAD/NAD(P)-binding domain"/>
    <property type="match status" value="2"/>
</dbReference>
<dbReference type="Proteomes" id="UP000549457">
    <property type="component" value="Unassembled WGS sequence"/>
</dbReference>
<keyword evidence="4" id="KW-1185">Reference proteome</keyword>
<dbReference type="EMBL" id="JACHFM010000001">
    <property type="protein sequence ID" value="MBB5220440.1"/>
    <property type="molecule type" value="Genomic_DNA"/>
</dbReference>
<dbReference type="GO" id="GO:0004497">
    <property type="term" value="F:monooxygenase activity"/>
    <property type="evidence" value="ECO:0007669"/>
    <property type="project" value="TreeGrafter"/>
</dbReference>
<evidence type="ECO:0000259" key="2">
    <source>
        <dbReference type="Pfam" id="PF12680"/>
    </source>
</evidence>
<dbReference type="Pfam" id="PF12680">
    <property type="entry name" value="SnoaL_2"/>
    <property type="match status" value="1"/>
</dbReference>
<dbReference type="Pfam" id="PF13738">
    <property type="entry name" value="Pyr_redox_3"/>
    <property type="match status" value="1"/>
</dbReference>
<proteinExistence type="predicted"/>
<gene>
    <name evidence="3" type="ORF">HNP73_000361</name>
</gene>
<keyword evidence="1" id="KW-0560">Oxidoreductase</keyword>
<dbReference type="InterPro" id="IPR050982">
    <property type="entry name" value="Auxin_biosynth/cation_transpt"/>
</dbReference>
<reference evidence="3 4" key="1">
    <citation type="submission" date="2020-08" db="EMBL/GenBank/DDBJ databases">
        <title>Genomic Encyclopedia of Type Strains, Phase IV (KMG-IV): sequencing the most valuable type-strain genomes for metagenomic binning, comparative biology and taxonomic classification.</title>
        <authorList>
            <person name="Goeker M."/>
        </authorList>
    </citation>
    <scope>NUCLEOTIDE SEQUENCE [LARGE SCALE GENOMIC DNA]</scope>
    <source>
        <strain evidence="3 4">DSM 101730</strain>
    </source>
</reference>